<dbReference type="PROSITE" id="PS00675">
    <property type="entry name" value="SIGMA54_INTERACT_1"/>
    <property type="match status" value="1"/>
</dbReference>
<dbReference type="InterPro" id="IPR025944">
    <property type="entry name" value="Sigma_54_int_dom_CS"/>
</dbReference>
<keyword evidence="11" id="KW-0010">Activator</keyword>
<evidence type="ECO:0000259" key="18">
    <source>
        <dbReference type="PROSITE" id="PS50110"/>
    </source>
</evidence>
<keyword evidence="3" id="KW-0963">Cytoplasm</keyword>
<evidence type="ECO:0000256" key="5">
    <source>
        <dbReference type="ARBA" id="ARBA00022553"/>
    </source>
</evidence>
<dbReference type="Pfam" id="PF25601">
    <property type="entry name" value="AAA_lid_14"/>
    <property type="match status" value="1"/>
</dbReference>
<evidence type="ECO:0000256" key="4">
    <source>
        <dbReference type="ARBA" id="ARBA00022491"/>
    </source>
</evidence>
<dbReference type="STRING" id="1121390.SAMN02746041_01393"/>
<feature type="domain" description="Response regulatory" evidence="18">
    <location>
        <begin position="3"/>
        <end position="117"/>
    </location>
</feature>
<evidence type="ECO:0000256" key="15">
    <source>
        <dbReference type="ARBA" id="ARBA00031910"/>
    </source>
</evidence>
<dbReference type="OrthoDB" id="9814761at2"/>
<dbReference type="InterPro" id="IPR009057">
    <property type="entry name" value="Homeodomain-like_sf"/>
</dbReference>
<dbReference type="SMART" id="SM00382">
    <property type="entry name" value="AAA"/>
    <property type="match status" value="1"/>
</dbReference>
<evidence type="ECO:0000256" key="7">
    <source>
        <dbReference type="ARBA" id="ARBA00022840"/>
    </source>
</evidence>
<dbReference type="Proteomes" id="UP000192783">
    <property type="component" value="Unassembled WGS sequence"/>
</dbReference>
<dbReference type="GO" id="GO:0005737">
    <property type="term" value="C:cytoplasm"/>
    <property type="evidence" value="ECO:0007669"/>
    <property type="project" value="UniProtKB-SubCell"/>
</dbReference>
<dbReference type="GO" id="GO:0043565">
    <property type="term" value="F:sequence-specific DNA binding"/>
    <property type="evidence" value="ECO:0007669"/>
    <property type="project" value="InterPro"/>
</dbReference>
<feature type="domain" description="Sigma-54 factor interaction" evidence="17">
    <location>
        <begin position="142"/>
        <end position="370"/>
    </location>
</feature>
<dbReference type="FunFam" id="3.40.50.300:FF:000006">
    <property type="entry name" value="DNA-binding transcriptional regulator NtrC"/>
    <property type="match status" value="1"/>
</dbReference>
<evidence type="ECO:0000256" key="16">
    <source>
        <dbReference type="PROSITE-ProRule" id="PRU00169"/>
    </source>
</evidence>
<dbReference type="Pfam" id="PF00158">
    <property type="entry name" value="Sigma54_activat"/>
    <property type="match status" value="1"/>
</dbReference>
<dbReference type="AlphaFoldDB" id="A0A1W1XEH2"/>
<keyword evidence="5 16" id="KW-0597">Phosphoprotein</keyword>
<dbReference type="GO" id="GO:0006355">
    <property type="term" value="P:regulation of DNA-templated transcription"/>
    <property type="evidence" value="ECO:0007669"/>
    <property type="project" value="InterPro"/>
</dbReference>
<evidence type="ECO:0000256" key="14">
    <source>
        <dbReference type="ARBA" id="ARBA00029881"/>
    </source>
</evidence>
<organism evidence="19 20">
    <name type="scientific">Desulfacinum hydrothermale DSM 13146</name>
    <dbReference type="NCBI Taxonomy" id="1121390"/>
    <lineage>
        <taxon>Bacteria</taxon>
        <taxon>Pseudomonadati</taxon>
        <taxon>Thermodesulfobacteriota</taxon>
        <taxon>Syntrophobacteria</taxon>
        <taxon>Syntrophobacterales</taxon>
        <taxon>Syntrophobacteraceae</taxon>
        <taxon>Desulfacinum</taxon>
    </lineage>
</organism>
<dbReference type="PROSITE" id="PS00688">
    <property type="entry name" value="SIGMA54_INTERACT_3"/>
    <property type="match status" value="1"/>
</dbReference>
<reference evidence="19 20" key="1">
    <citation type="submission" date="2017-04" db="EMBL/GenBank/DDBJ databases">
        <authorList>
            <person name="Afonso C.L."/>
            <person name="Miller P.J."/>
            <person name="Scott M.A."/>
            <person name="Spackman E."/>
            <person name="Goraichik I."/>
            <person name="Dimitrov K.M."/>
            <person name="Suarez D.L."/>
            <person name="Swayne D.E."/>
        </authorList>
    </citation>
    <scope>NUCLEOTIDE SEQUENCE [LARGE SCALE GENOMIC DNA]</scope>
    <source>
        <strain evidence="19 20">DSM 13146</strain>
    </source>
</reference>
<evidence type="ECO:0000256" key="2">
    <source>
        <dbReference type="ARBA" id="ARBA00019059"/>
    </source>
</evidence>
<evidence type="ECO:0000256" key="13">
    <source>
        <dbReference type="ARBA" id="ARBA00023231"/>
    </source>
</evidence>
<feature type="modified residue" description="4-aspartylphosphate" evidence="16">
    <location>
        <position position="52"/>
    </location>
</feature>
<dbReference type="SUPFAM" id="SSF52172">
    <property type="entry name" value="CheY-like"/>
    <property type="match status" value="1"/>
</dbReference>
<dbReference type="InterPro" id="IPR002078">
    <property type="entry name" value="Sigma_54_int"/>
</dbReference>
<dbReference type="CDD" id="cd00009">
    <property type="entry name" value="AAA"/>
    <property type="match status" value="1"/>
</dbReference>
<dbReference type="Gene3D" id="1.10.8.60">
    <property type="match status" value="1"/>
</dbReference>
<dbReference type="SUPFAM" id="SSF52540">
    <property type="entry name" value="P-loop containing nucleoside triphosphate hydrolases"/>
    <property type="match status" value="1"/>
</dbReference>
<dbReference type="InterPro" id="IPR011006">
    <property type="entry name" value="CheY-like_superfamily"/>
</dbReference>
<name>A0A1W1XEH2_9BACT</name>
<dbReference type="EMBL" id="FWXF01000006">
    <property type="protein sequence ID" value="SMC22336.1"/>
    <property type="molecule type" value="Genomic_DNA"/>
</dbReference>
<keyword evidence="20" id="KW-1185">Reference proteome</keyword>
<accession>A0A1W1XEH2</accession>
<dbReference type="GO" id="GO:0000160">
    <property type="term" value="P:phosphorelay signal transduction system"/>
    <property type="evidence" value="ECO:0007669"/>
    <property type="project" value="UniProtKB-KW"/>
</dbReference>
<dbReference type="InterPro" id="IPR058031">
    <property type="entry name" value="AAA_lid_NorR"/>
</dbReference>
<sequence length="461" mass="52023">MQKILIIDDDPSLARTLELYFAGKGHQVLTAGNARDALALWDAEKPDMILLDVQLPDMEGPQVLKQAKARGYTGDVIMITAFQDTEATLEAIRHGATDYLYKPLDLDSLDLLIEKVQRRKEERLELARLSHVITEVQKPNQIVGRSAAILEVIKAIARVAQNPTPVLIQGETGTGKELIAQTLHEQSAPGEPFVAINCAAMVPALLESELFGHEKGAFTGAVTRKMGKIQLAGAGTLFLDEIGEMPLDLQAKLLRVLETREYQRVGGLESLPLKARIVTATNRDLERMVRENRFREDLYFRLKVYVIHIPPLRERPEDIVPLCEYFLTRLNAELGKQVTRIPRRYLELFQAYPWPGNVRELHNILRRAVIHSPDEVLSLDEGWLRAPSQQAEASRHDAWVPESLEEVERRHIDRVLRYTGGNYGRACQILGISRPTLRKKIQDYGLAALAEEIRDRKGTPP</sequence>
<dbReference type="PANTHER" id="PTHR32071:SF95">
    <property type="entry name" value="DNA-BINDING TRANSCRIPTIONAL REGULATOR NTRC"/>
    <property type="match status" value="1"/>
</dbReference>
<evidence type="ECO:0000259" key="17">
    <source>
        <dbReference type="PROSITE" id="PS50045"/>
    </source>
</evidence>
<keyword evidence="13" id="KW-0535">Nitrogen fixation</keyword>
<evidence type="ECO:0000256" key="1">
    <source>
        <dbReference type="ARBA" id="ARBA00004496"/>
    </source>
</evidence>
<dbReference type="PRINTS" id="PR01590">
    <property type="entry name" value="HTHFIS"/>
</dbReference>
<dbReference type="PANTHER" id="PTHR32071">
    <property type="entry name" value="TRANSCRIPTIONAL REGULATORY PROTEIN"/>
    <property type="match status" value="1"/>
</dbReference>
<dbReference type="RefSeq" id="WP_084057160.1">
    <property type="nucleotide sequence ID" value="NZ_FWXF01000006.1"/>
</dbReference>
<evidence type="ECO:0000256" key="6">
    <source>
        <dbReference type="ARBA" id="ARBA00022741"/>
    </source>
</evidence>
<dbReference type="InterPro" id="IPR002197">
    <property type="entry name" value="HTH_Fis"/>
</dbReference>
<dbReference type="Pfam" id="PF02954">
    <property type="entry name" value="HTH_8"/>
    <property type="match status" value="1"/>
</dbReference>
<keyword evidence="4" id="KW-0678">Repressor</keyword>
<dbReference type="Pfam" id="PF00072">
    <property type="entry name" value="Response_reg"/>
    <property type="match status" value="1"/>
</dbReference>
<dbReference type="Gene3D" id="3.40.50.2300">
    <property type="match status" value="1"/>
</dbReference>
<gene>
    <name evidence="19" type="ORF">SAMN02746041_01393</name>
</gene>
<comment type="subcellular location">
    <subcellularLocation>
        <location evidence="1">Cytoplasm</location>
    </subcellularLocation>
</comment>
<keyword evidence="12" id="KW-0804">Transcription</keyword>
<keyword evidence="6" id="KW-0547">Nucleotide-binding</keyword>
<dbReference type="InterPro" id="IPR025662">
    <property type="entry name" value="Sigma_54_int_dom_ATP-bd_1"/>
</dbReference>
<keyword evidence="10" id="KW-0238">DNA-binding</keyword>
<evidence type="ECO:0000313" key="20">
    <source>
        <dbReference type="Proteomes" id="UP000192783"/>
    </source>
</evidence>
<evidence type="ECO:0000256" key="8">
    <source>
        <dbReference type="ARBA" id="ARBA00023012"/>
    </source>
</evidence>
<dbReference type="SMART" id="SM00448">
    <property type="entry name" value="REC"/>
    <property type="match status" value="1"/>
</dbReference>
<proteinExistence type="predicted"/>
<evidence type="ECO:0000256" key="11">
    <source>
        <dbReference type="ARBA" id="ARBA00023159"/>
    </source>
</evidence>
<dbReference type="Gene3D" id="3.40.50.300">
    <property type="entry name" value="P-loop containing nucleotide triphosphate hydrolases"/>
    <property type="match status" value="1"/>
</dbReference>
<evidence type="ECO:0000256" key="10">
    <source>
        <dbReference type="ARBA" id="ARBA00023125"/>
    </source>
</evidence>
<dbReference type="SUPFAM" id="SSF46689">
    <property type="entry name" value="Homeodomain-like"/>
    <property type="match status" value="1"/>
</dbReference>
<evidence type="ECO:0000256" key="12">
    <source>
        <dbReference type="ARBA" id="ARBA00023163"/>
    </source>
</evidence>
<keyword evidence="8" id="KW-0902">Two-component regulatory system</keyword>
<evidence type="ECO:0000313" key="19">
    <source>
        <dbReference type="EMBL" id="SMC22336.1"/>
    </source>
</evidence>
<dbReference type="PROSITE" id="PS50110">
    <property type="entry name" value="RESPONSE_REGULATORY"/>
    <property type="match status" value="1"/>
</dbReference>
<dbReference type="Gene3D" id="1.10.10.60">
    <property type="entry name" value="Homeodomain-like"/>
    <property type="match status" value="1"/>
</dbReference>
<dbReference type="CDD" id="cd00156">
    <property type="entry name" value="REC"/>
    <property type="match status" value="1"/>
</dbReference>
<dbReference type="InterPro" id="IPR001789">
    <property type="entry name" value="Sig_transdc_resp-reg_receiver"/>
</dbReference>
<dbReference type="PROSITE" id="PS50045">
    <property type="entry name" value="SIGMA54_INTERACT_4"/>
    <property type="match status" value="1"/>
</dbReference>
<dbReference type="GO" id="GO:0005524">
    <property type="term" value="F:ATP binding"/>
    <property type="evidence" value="ECO:0007669"/>
    <property type="project" value="UniProtKB-KW"/>
</dbReference>
<evidence type="ECO:0000256" key="3">
    <source>
        <dbReference type="ARBA" id="ARBA00022490"/>
    </source>
</evidence>
<dbReference type="InterPro" id="IPR003593">
    <property type="entry name" value="AAA+_ATPase"/>
</dbReference>
<keyword evidence="9" id="KW-0805">Transcription regulation</keyword>
<dbReference type="InterPro" id="IPR027417">
    <property type="entry name" value="P-loop_NTPase"/>
</dbReference>
<keyword evidence="7" id="KW-0067">ATP-binding</keyword>
<protein>
    <recommendedName>
        <fullName evidence="2">DNA-binding transcriptional regulator NtrC</fullName>
    </recommendedName>
    <alternativeName>
        <fullName evidence="14">Nitrogen regulation protein NR(I)</fullName>
    </alternativeName>
    <alternativeName>
        <fullName evidence="15">Nitrogen regulator I</fullName>
    </alternativeName>
</protein>
<evidence type="ECO:0000256" key="9">
    <source>
        <dbReference type="ARBA" id="ARBA00023015"/>
    </source>
</evidence>